<dbReference type="Pfam" id="PF06196">
    <property type="entry name" value="DUF997"/>
    <property type="match status" value="1"/>
</dbReference>
<keyword evidence="1" id="KW-0472">Membrane</keyword>
<feature type="transmembrane region" description="Helical" evidence="1">
    <location>
        <begin position="66"/>
        <end position="87"/>
    </location>
</feature>
<organism evidence="2 3">
    <name type="scientific">Brevibacterium luteolum</name>
    <dbReference type="NCBI Taxonomy" id="199591"/>
    <lineage>
        <taxon>Bacteria</taxon>
        <taxon>Bacillati</taxon>
        <taxon>Actinomycetota</taxon>
        <taxon>Actinomycetes</taxon>
        <taxon>Micrococcales</taxon>
        <taxon>Brevibacteriaceae</taxon>
        <taxon>Brevibacterium</taxon>
    </lineage>
</organism>
<dbReference type="AlphaFoldDB" id="A0A6G8KXL8"/>
<dbReference type="PANTHER" id="PTHR39174:SF1">
    <property type="entry name" value="INNER MEMBRANE PROTEIN"/>
    <property type="match status" value="1"/>
</dbReference>
<proteinExistence type="predicted"/>
<evidence type="ECO:0000313" key="2">
    <source>
        <dbReference type="EMBL" id="QIN29371.1"/>
    </source>
</evidence>
<keyword evidence="1" id="KW-0812">Transmembrane</keyword>
<evidence type="ECO:0000256" key="1">
    <source>
        <dbReference type="SAM" id="Phobius"/>
    </source>
</evidence>
<name>A0A6G8KXL8_9MICO</name>
<dbReference type="RefSeq" id="WP_165883783.1">
    <property type="nucleotide sequence ID" value="NZ_CP035810.1"/>
</dbReference>
<dbReference type="PANTHER" id="PTHR39174">
    <property type="entry name" value="INNER MEMBRANE PROTEIN-RELATED"/>
    <property type="match status" value="1"/>
</dbReference>
<protein>
    <submittedName>
        <fullName evidence="2">DUF997 family protein</fullName>
    </submittedName>
</protein>
<evidence type="ECO:0000313" key="3">
    <source>
        <dbReference type="Proteomes" id="UP000501518"/>
    </source>
</evidence>
<accession>A0A6G8KXL8</accession>
<dbReference type="KEGG" id="blut:EW640_08850"/>
<feature type="transmembrane region" description="Helical" evidence="1">
    <location>
        <begin position="29"/>
        <end position="50"/>
    </location>
</feature>
<sequence length="112" mass="12497">MSSQTEHASSRTTDFEEDPRYRIAGREALLCFGYWAVFTVGAVIIAWLLGHRDPSQIGFIMGFPDWFFWSALAFVAVMAIPVPYLIVKLGFTDMDLEPEPQPGTPGAGEVKR</sequence>
<gene>
    <name evidence="2" type="ORF">EW640_08850</name>
</gene>
<dbReference type="EMBL" id="CP035810">
    <property type="protein sequence ID" value="QIN29371.1"/>
    <property type="molecule type" value="Genomic_DNA"/>
</dbReference>
<dbReference type="InterPro" id="IPR010398">
    <property type="entry name" value="DUF997"/>
</dbReference>
<dbReference type="Proteomes" id="UP000501518">
    <property type="component" value="Chromosome"/>
</dbReference>
<reference evidence="2 3" key="1">
    <citation type="submission" date="2019-02" db="EMBL/GenBank/DDBJ databases">
        <title>Complete Genome Sequence and Methylome Analysis of Brevibacterium luteolum NEB1784.</title>
        <authorList>
            <person name="Fomenkov A."/>
            <person name="Roberts R.J."/>
        </authorList>
    </citation>
    <scope>NUCLEOTIDE SEQUENCE [LARGE SCALE GENOMIC DNA]</scope>
    <source>
        <strain evidence="2 3">NEB1784</strain>
    </source>
</reference>
<keyword evidence="1" id="KW-1133">Transmembrane helix</keyword>